<dbReference type="PANTHER" id="PTHR42723:SF1">
    <property type="entry name" value="CHLOROPHYLL SYNTHASE, CHLOROPLASTIC"/>
    <property type="match status" value="1"/>
</dbReference>
<dbReference type="EMBL" id="JH711591">
    <property type="protein sequence ID" value="EIW74578.1"/>
    <property type="molecule type" value="Genomic_DNA"/>
</dbReference>
<evidence type="ECO:0000256" key="5">
    <source>
        <dbReference type="SAM" id="Phobius"/>
    </source>
</evidence>
<dbReference type="CDD" id="cd13965">
    <property type="entry name" value="PT_UbiA_3"/>
    <property type="match status" value="1"/>
</dbReference>
<feature type="transmembrane region" description="Helical" evidence="5">
    <location>
        <begin position="173"/>
        <end position="190"/>
    </location>
</feature>
<dbReference type="KEGG" id="cput:CONPUDRAFT_67100"/>
<dbReference type="Proteomes" id="UP000053558">
    <property type="component" value="Unassembled WGS sequence"/>
</dbReference>
<accession>R7SEH5</accession>
<dbReference type="Gene3D" id="1.10.357.140">
    <property type="entry name" value="UbiA prenyltransferase"/>
    <property type="match status" value="1"/>
</dbReference>
<protein>
    <submittedName>
        <fullName evidence="6">Uncharacterized protein</fullName>
    </submittedName>
</protein>
<evidence type="ECO:0000256" key="2">
    <source>
        <dbReference type="ARBA" id="ARBA00022692"/>
    </source>
</evidence>
<feature type="transmembrane region" description="Helical" evidence="5">
    <location>
        <begin position="225"/>
        <end position="257"/>
    </location>
</feature>
<feature type="transmembrane region" description="Helical" evidence="5">
    <location>
        <begin position="101"/>
        <end position="129"/>
    </location>
</feature>
<keyword evidence="7" id="KW-1185">Reference proteome</keyword>
<dbReference type="InterPro" id="IPR044878">
    <property type="entry name" value="UbiA_sf"/>
</dbReference>
<dbReference type="RefSeq" id="XP_007775114.1">
    <property type="nucleotide sequence ID" value="XM_007776924.1"/>
</dbReference>
<evidence type="ECO:0000256" key="4">
    <source>
        <dbReference type="ARBA" id="ARBA00023136"/>
    </source>
</evidence>
<dbReference type="InterPro" id="IPR050475">
    <property type="entry name" value="Prenyltransferase_related"/>
</dbReference>
<dbReference type="Pfam" id="PF01040">
    <property type="entry name" value="UbiA"/>
    <property type="match status" value="1"/>
</dbReference>
<feature type="transmembrane region" description="Helical" evidence="5">
    <location>
        <begin position="144"/>
        <end position="161"/>
    </location>
</feature>
<dbReference type="PANTHER" id="PTHR42723">
    <property type="entry name" value="CHLOROPHYLL SYNTHASE"/>
    <property type="match status" value="1"/>
</dbReference>
<sequence>MALTKFHTLLHCSLDGVSILFLFTKSDIKTILVPVTAFAALSARSISFGAHLRSTLWIWLHLLQFCIANQVRNPKEDSMNKPWRPIASGLISQANARSLRWAVCFICLGYSYFSGTLFISTSLSLAIFLNNDMSMDSHWLSRNFWVAYGYAMFNGGAMKVICSTSECIPENRFLRACIFVSSIIFTTVQAQDFRDAAGDIASGRSTLPVVWPLASRRIELGLITLWSSIICILWDVNAIVASFLITFGALIGLRFLLLRSARDDQQSYLLYNVSRFVDNPRGAC</sequence>
<comment type="subcellular location">
    <subcellularLocation>
        <location evidence="1">Membrane</location>
        <topology evidence="1">Multi-pass membrane protein</topology>
    </subcellularLocation>
</comment>
<dbReference type="InterPro" id="IPR000537">
    <property type="entry name" value="UbiA_prenyltransferase"/>
</dbReference>
<gene>
    <name evidence="6" type="ORF">CONPUDRAFT_67100</name>
</gene>
<dbReference type="OMA" id="TIWLFIA"/>
<dbReference type="eggNOG" id="ENOG502SN3D">
    <property type="taxonomic scope" value="Eukaryota"/>
</dbReference>
<name>R7SEH5_CONPW</name>
<evidence type="ECO:0000256" key="1">
    <source>
        <dbReference type="ARBA" id="ARBA00004141"/>
    </source>
</evidence>
<dbReference type="GeneID" id="19208547"/>
<organism evidence="6 7">
    <name type="scientific">Coniophora puteana (strain RWD-64-598)</name>
    <name type="common">Brown rot fungus</name>
    <dbReference type="NCBI Taxonomy" id="741705"/>
    <lineage>
        <taxon>Eukaryota</taxon>
        <taxon>Fungi</taxon>
        <taxon>Dikarya</taxon>
        <taxon>Basidiomycota</taxon>
        <taxon>Agaricomycotina</taxon>
        <taxon>Agaricomycetes</taxon>
        <taxon>Agaricomycetidae</taxon>
        <taxon>Boletales</taxon>
        <taxon>Coniophorineae</taxon>
        <taxon>Coniophoraceae</taxon>
        <taxon>Coniophora</taxon>
    </lineage>
</organism>
<evidence type="ECO:0000256" key="3">
    <source>
        <dbReference type="ARBA" id="ARBA00022989"/>
    </source>
</evidence>
<keyword evidence="4 5" id="KW-0472">Membrane</keyword>
<reference evidence="7" key="1">
    <citation type="journal article" date="2012" name="Science">
        <title>The Paleozoic origin of enzymatic lignin decomposition reconstructed from 31 fungal genomes.</title>
        <authorList>
            <person name="Floudas D."/>
            <person name="Binder M."/>
            <person name="Riley R."/>
            <person name="Barry K."/>
            <person name="Blanchette R.A."/>
            <person name="Henrissat B."/>
            <person name="Martinez A.T."/>
            <person name="Otillar R."/>
            <person name="Spatafora J.W."/>
            <person name="Yadav J.S."/>
            <person name="Aerts A."/>
            <person name="Benoit I."/>
            <person name="Boyd A."/>
            <person name="Carlson A."/>
            <person name="Copeland A."/>
            <person name="Coutinho P.M."/>
            <person name="de Vries R.P."/>
            <person name="Ferreira P."/>
            <person name="Findley K."/>
            <person name="Foster B."/>
            <person name="Gaskell J."/>
            <person name="Glotzer D."/>
            <person name="Gorecki P."/>
            <person name="Heitman J."/>
            <person name="Hesse C."/>
            <person name="Hori C."/>
            <person name="Igarashi K."/>
            <person name="Jurgens J.A."/>
            <person name="Kallen N."/>
            <person name="Kersten P."/>
            <person name="Kohler A."/>
            <person name="Kuees U."/>
            <person name="Kumar T.K.A."/>
            <person name="Kuo A."/>
            <person name="LaButti K."/>
            <person name="Larrondo L.F."/>
            <person name="Lindquist E."/>
            <person name="Ling A."/>
            <person name="Lombard V."/>
            <person name="Lucas S."/>
            <person name="Lundell T."/>
            <person name="Martin R."/>
            <person name="McLaughlin D.J."/>
            <person name="Morgenstern I."/>
            <person name="Morin E."/>
            <person name="Murat C."/>
            <person name="Nagy L.G."/>
            <person name="Nolan M."/>
            <person name="Ohm R.A."/>
            <person name="Patyshakuliyeva A."/>
            <person name="Rokas A."/>
            <person name="Ruiz-Duenas F.J."/>
            <person name="Sabat G."/>
            <person name="Salamov A."/>
            <person name="Samejima M."/>
            <person name="Schmutz J."/>
            <person name="Slot J.C."/>
            <person name="St John F."/>
            <person name="Stenlid J."/>
            <person name="Sun H."/>
            <person name="Sun S."/>
            <person name="Syed K."/>
            <person name="Tsang A."/>
            <person name="Wiebenga A."/>
            <person name="Young D."/>
            <person name="Pisabarro A."/>
            <person name="Eastwood D.C."/>
            <person name="Martin F."/>
            <person name="Cullen D."/>
            <person name="Grigoriev I.V."/>
            <person name="Hibbett D.S."/>
        </authorList>
    </citation>
    <scope>NUCLEOTIDE SEQUENCE [LARGE SCALE GENOMIC DNA]</scope>
    <source>
        <strain evidence="7">RWD-64-598 SS2</strain>
    </source>
</reference>
<keyword evidence="3 5" id="KW-1133">Transmembrane helix</keyword>
<dbReference type="AlphaFoldDB" id="R7SEH5"/>
<proteinExistence type="predicted"/>
<dbReference type="GO" id="GO:0016020">
    <property type="term" value="C:membrane"/>
    <property type="evidence" value="ECO:0007669"/>
    <property type="project" value="UniProtKB-SubCell"/>
</dbReference>
<evidence type="ECO:0000313" key="6">
    <source>
        <dbReference type="EMBL" id="EIW74578.1"/>
    </source>
</evidence>
<dbReference type="GO" id="GO:0016765">
    <property type="term" value="F:transferase activity, transferring alkyl or aryl (other than methyl) groups"/>
    <property type="evidence" value="ECO:0007669"/>
    <property type="project" value="InterPro"/>
</dbReference>
<evidence type="ECO:0000313" key="7">
    <source>
        <dbReference type="Proteomes" id="UP000053558"/>
    </source>
</evidence>
<dbReference type="OrthoDB" id="434972at2759"/>
<keyword evidence="2 5" id="KW-0812">Transmembrane</keyword>